<dbReference type="GO" id="GO:0005509">
    <property type="term" value="F:calcium ion binding"/>
    <property type="evidence" value="ECO:0007669"/>
    <property type="project" value="InterPro"/>
</dbReference>
<dbReference type="InterPro" id="IPR011042">
    <property type="entry name" value="6-blade_b-propeller_TolB-like"/>
</dbReference>
<dbReference type="OrthoDB" id="2633250at2"/>
<evidence type="ECO:0000256" key="8">
    <source>
        <dbReference type="ARBA" id="ARBA00016808"/>
    </source>
</evidence>
<keyword evidence="9" id="KW-0963">Cytoplasm</keyword>
<evidence type="ECO:0000256" key="3">
    <source>
        <dbReference type="ARBA" id="ARBA00001936"/>
    </source>
</evidence>
<dbReference type="EC" id="3.1.1.17" evidence="7"/>
<dbReference type="Gene3D" id="2.120.10.30">
    <property type="entry name" value="TolB, C-terminal domain"/>
    <property type="match status" value="1"/>
</dbReference>
<feature type="domain" description="SMP-30/Gluconolactonase/LRE-like region" evidence="16">
    <location>
        <begin position="13"/>
        <end position="257"/>
    </location>
</feature>
<comment type="cofactor">
    <cofactor evidence="15">
        <name>Zn(2+)</name>
        <dbReference type="ChEBI" id="CHEBI:29105"/>
    </cofactor>
    <text evidence="15">Binds 1 divalent metal cation per subunit.</text>
</comment>
<accession>A0A265NAK7</accession>
<evidence type="ECO:0000256" key="5">
    <source>
        <dbReference type="ARBA" id="ARBA00004496"/>
    </source>
</evidence>
<evidence type="ECO:0000256" key="15">
    <source>
        <dbReference type="PIRSR" id="PIRSR605511-2"/>
    </source>
</evidence>
<feature type="binding site" evidence="15">
    <location>
        <position position="147"/>
    </location>
    <ligand>
        <name>a divalent metal cation</name>
        <dbReference type="ChEBI" id="CHEBI:60240"/>
    </ligand>
</feature>
<keyword evidence="12" id="KW-0106">Calcium</keyword>
<organism evidence="17 18">
    <name type="scientific">Virgibacillus indicus</name>
    <dbReference type="NCBI Taxonomy" id="2024554"/>
    <lineage>
        <taxon>Bacteria</taxon>
        <taxon>Bacillati</taxon>
        <taxon>Bacillota</taxon>
        <taxon>Bacilli</taxon>
        <taxon>Bacillales</taxon>
        <taxon>Bacillaceae</taxon>
        <taxon>Virgibacillus</taxon>
    </lineage>
</organism>
<comment type="catalytic activity">
    <reaction evidence="1">
        <text>D-glucono-1,5-lactone + H2O = D-gluconate + H(+)</text>
        <dbReference type="Rhea" id="RHEA:10440"/>
        <dbReference type="ChEBI" id="CHEBI:15377"/>
        <dbReference type="ChEBI" id="CHEBI:15378"/>
        <dbReference type="ChEBI" id="CHEBI:16217"/>
        <dbReference type="ChEBI" id="CHEBI:18391"/>
        <dbReference type="EC" id="3.1.1.17"/>
    </reaction>
</comment>
<proteinExistence type="inferred from homology"/>
<evidence type="ECO:0000256" key="9">
    <source>
        <dbReference type="ARBA" id="ARBA00022490"/>
    </source>
</evidence>
<comment type="cofactor">
    <cofactor evidence="4">
        <name>Mg(2+)</name>
        <dbReference type="ChEBI" id="CHEBI:18420"/>
    </cofactor>
</comment>
<reference evidence="17 18" key="1">
    <citation type="submission" date="2017-08" db="EMBL/GenBank/DDBJ databases">
        <title>Virgibacillus indicus sp. nov. and Virgibacillus profoundi sp. nov, two moderately halophilic bacteria isolated from marine sediment by using the Microfluidic Streak Plate.</title>
        <authorList>
            <person name="Xu B."/>
            <person name="Hu B."/>
            <person name="Wang J."/>
            <person name="Zhu Y."/>
            <person name="Huang L."/>
            <person name="Du W."/>
            <person name="Huang Y."/>
        </authorList>
    </citation>
    <scope>NUCLEOTIDE SEQUENCE [LARGE SCALE GENOMIC DNA]</scope>
    <source>
        <strain evidence="17 18">IO3-P2-C2</strain>
    </source>
</reference>
<dbReference type="Pfam" id="PF08450">
    <property type="entry name" value="SGL"/>
    <property type="match status" value="1"/>
</dbReference>
<evidence type="ECO:0000256" key="1">
    <source>
        <dbReference type="ARBA" id="ARBA00001589"/>
    </source>
</evidence>
<dbReference type="PRINTS" id="PR01791">
    <property type="entry name" value="REGUCALCIN"/>
</dbReference>
<dbReference type="PANTHER" id="PTHR10907">
    <property type="entry name" value="REGUCALCIN"/>
    <property type="match status" value="1"/>
</dbReference>
<name>A0A265NAK7_9BACI</name>
<sequence length="292" mass="32471">MHAELVLDTKNILGEGPWWDSDKQKLHWIDIEDKRIYSYKPQSKEYDYITVNQLIGSAAPTNSSRKLLCAMQNGFYMLDLQTGRTEHIYDPEPGIHDNRFNDGKCDPAGRFWAGTMNMEGKSQRAALYCLDSKTGCRKVLSQVSISNGLCWSPDHRTMYYIDTPTREIVSFPYDLKNGTLGEKKAAVSFPAGQGVPDGMTIDVEGMIWVASWGGGHVSRWDPSTGKCLETIRVPASQVTSCTFGGENMDELYITSARVGLDEKALNNEPSAGGIFRIKTKTKGLPAYKYDGA</sequence>
<evidence type="ECO:0000256" key="4">
    <source>
        <dbReference type="ARBA" id="ARBA00001946"/>
    </source>
</evidence>
<dbReference type="PANTHER" id="PTHR10907:SF47">
    <property type="entry name" value="REGUCALCIN"/>
    <property type="match status" value="1"/>
</dbReference>
<dbReference type="InterPro" id="IPR005511">
    <property type="entry name" value="SMP-30"/>
</dbReference>
<feature type="binding site" evidence="15">
    <location>
        <position position="15"/>
    </location>
    <ligand>
        <name>a divalent metal cation</name>
        <dbReference type="ChEBI" id="CHEBI:60240"/>
    </ligand>
</feature>
<dbReference type="GO" id="GO:0030234">
    <property type="term" value="F:enzyme regulator activity"/>
    <property type="evidence" value="ECO:0007669"/>
    <property type="project" value="InterPro"/>
</dbReference>
<evidence type="ECO:0000313" key="18">
    <source>
        <dbReference type="Proteomes" id="UP000216498"/>
    </source>
</evidence>
<keyword evidence="10 15" id="KW-0479">Metal-binding</keyword>
<comment type="cofactor">
    <cofactor evidence="3">
        <name>Mn(2+)</name>
        <dbReference type="ChEBI" id="CHEBI:29035"/>
    </cofactor>
</comment>
<dbReference type="Proteomes" id="UP000216498">
    <property type="component" value="Unassembled WGS sequence"/>
</dbReference>
<evidence type="ECO:0000256" key="13">
    <source>
        <dbReference type="ARBA" id="ARBA00032464"/>
    </source>
</evidence>
<feature type="binding site" evidence="15">
    <location>
        <position position="119"/>
    </location>
    <ligand>
        <name>substrate</name>
    </ligand>
</feature>
<dbReference type="GO" id="GO:0005737">
    <property type="term" value="C:cytoplasm"/>
    <property type="evidence" value="ECO:0007669"/>
    <property type="project" value="UniProtKB-SubCell"/>
</dbReference>
<keyword evidence="18" id="KW-1185">Reference proteome</keyword>
<comment type="caution">
    <text evidence="17">The sequence shown here is derived from an EMBL/GenBank/DDBJ whole genome shotgun (WGS) entry which is preliminary data.</text>
</comment>
<comment type="cofactor">
    <cofactor evidence="2">
        <name>Ca(2+)</name>
        <dbReference type="ChEBI" id="CHEBI:29108"/>
    </cofactor>
</comment>
<dbReference type="SUPFAM" id="SSF63829">
    <property type="entry name" value="Calcium-dependent phosphotriesterase"/>
    <property type="match status" value="1"/>
</dbReference>
<dbReference type="InterPro" id="IPR013658">
    <property type="entry name" value="SGL"/>
</dbReference>
<keyword evidence="11" id="KW-0378">Hydrolase</keyword>
<feature type="active site" description="Proton donor/acceptor" evidence="14">
    <location>
        <position position="197"/>
    </location>
</feature>
<dbReference type="GO" id="GO:0019853">
    <property type="term" value="P:L-ascorbic acid biosynthetic process"/>
    <property type="evidence" value="ECO:0007669"/>
    <property type="project" value="TreeGrafter"/>
</dbReference>
<dbReference type="PRINTS" id="PR01790">
    <property type="entry name" value="SMP30FAMILY"/>
</dbReference>
<evidence type="ECO:0000256" key="11">
    <source>
        <dbReference type="ARBA" id="ARBA00022801"/>
    </source>
</evidence>
<gene>
    <name evidence="17" type="ORF">CIL03_11460</name>
</gene>
<evidence type="ECO:0000256" key="2">
    <source>
        <dbReference type="ARBA" id="ARBA00001913"/>
    </source>
</evidence>
<evidence type="ECO:0000256" key="12">
    <source>
        <dbReference type="ARBA" id="ARBA00022837"/>
    </source>
</evidence>
<feature type="binding site" evidence="15">
    <location>
        <position position="99"/>
    </location>
    <ligand>
        <name>substrate</name>
    </ligand>
</feature>
<evidence type="ECO:0000259" key="16">
    <source>
        <dbReference type="Pfam" id="PF08450"/>
    </source>
</evidence>
<dbReference type="AlphaFoldDB" id="A0A265NAK7"/>
<feature type="binding site" evidence="15">
    <location>
        <position position="101"/>
    </location>
    <ligand>
        <name>substrate</name>
    </ligand>
</feature>
<dbReference type="GO" id="GO:0004341">
    <property type="term" value="F:gluconolactonase activity"/>
    <property type="evidence" value="ECO:0007669"/>
    <property type="project" value="UniProtKB-EC"/>
</dbReference>
<comment type="subcellular location">
    <subcellularLocation>
        <location evidence="5">Cytoplasm</location>
    </subcellularLocation>
</comment>
<comment type="similarity">
    <text evidence="6">Belongs to the SMP-30/CGR1 family.</text>
</comment>
<dbReference type="FunFam" id="2.120.10.30:FF:000126">
    <property type="entry name" value="Senescence marker protein-30"/>
    <property type="match status" value="1"/>
</dbReference>
<dbReference type="EMBL" id="NPMS01000005">
    <property type="protein sequence ID" value="OZU88504.1"/>
    <property type="molecule type" value="Genomic_DNA"/>
</dbReference>
<keyword evidence="15" id="KW-0862">Zinc</keyword>
<protein>
    <recommendedName>
        <fullName evidence="8">Regucalcin</fullName>
        <ecNumber evidence="7">3.1.1.17</ecNumber>
    </recommendedName>
    <alternativeName>
        <fullName evidence="13">Gluconolactonase</fullName>
    </alternativeName>
</protein>
<evidence type="ECO:0000256" key="7">
    <source>
        <dbReference type="ARBA" id="ARBA00013227"/>
    </source>
</evidence>
<evidence type="ECO:0000313" key="17">
    <source>
        <dbReference type="EMBL" id="OZU88504.1"/>
    </source>
</evidence>
<evidence type="ECO:0000256" key="6">
    <source>
        <dbReference type="ARBA" id="ARBA00008853"/>
    </source>
</evidence>
<evidence type="ECO:0000256" key="10">
    <source>
        <dbReference type="ARBA" id="ARBA00022723"/>
    </source>
</evidence>
<feature type="binding site" evidence="15">
    <location>
        <position position="197"/>
    </location>
    <ligand>
        <name>a divalent metal cation</name>
        <dbReference type="ChEBI" id="CHEBI:60240"/>
    </ligand>
</feature>
<dbReference type="InterPro" id="IPR008367">
    <property type="entry name" value="Regucalcin"/>
</dbReference>
<evidence type="ECO:0000256" key="14">
    <source>
        <dbReference type="PIRSR" id="PIRSR605511-1"/>
    </source>
</evidence>